<organism evidence="4 5">
    <name type="scientific">Spirosoma soli</name>
    <dbReference type="NCBI Taxonomy" id="1770529"/>
    <lineage>
        <taxon>Bacteria</taxon>
        <taxon>Pseudomonadati</taxon>
        <taxon>Bacteroidota</taxon>
        <taxon>Cytophagia</taxon>
        <taxon>Cytophagales</taxon>
        <taxon>Cytophagaceae</taxon>
        <taxon>Spirosoma</taxon>
    </lineage>
</organism>
<dbReference type="PANTHER" id="PTHR10587:SF133">
    <property type="entry name" value="CHITIN DEACETYLASE 1-RELATED"/>
    <property type="match status" value="1"/>
</dbReference>
<feature type="domain" description="NodB homology" evidence="3">
    <location>
        <begin position="42"/>
        <end position="218"/>
    </location>
</feature>
<dbReference type="CDD" id="cd10917">
    <property type="entry name" value="CE4_NodB_like_6s_7s"/>
    <property type="match status" value="1"/>
</dbReference>
<dbReference type="InterPro" id="IPR002509">
    <property type="entry name" value="NODB_dom"/>
</dbReference>
<dbReference type="SUPFAM" id="SSF88713">
    <property type="entry name" value="Glycoside hydrolase/deacetylase"/>
    <property type="match status" value="1"/>
</dbReference>
<evidence type="ECO:0000313" key="5">
    <source>
        <dbReference type="Proteomes" id="UP001597469"/>
    </source>
</evidence>
<dbReference type="EC" id="3.-.-.-" evidence="4"/>
<evidence type="ECO:0000313" key="4">
    <source>
        <dbReference type="EMBL" id="MFD2572220.1"/>
    </source>
</evidence>
<keyword evidence="5" id="KW-1185">Reference proteome</keyword>
<dbReference type="Proteomes" id="UP001597469">
    <property type="component" value="Unassembled WGS sequence"/>
</dbReference>
<evidence type="ECO:0000259" key="3">
    <source>
        <dbReference type="PROSITE" id="PS51677"/>
    </source>
</evidence>
<dbReference type="Pfam" id="PF01522">
    <property type="entry name" value="Polysacc_deac_1"/>
    <property type="match status" value="1"/>
</dbReference>
<gene>
    <name evidence="4" type="ORF">ACFSUS_16375</name>
</gene>
<sequence>MKSYIVGHKSYTTLSFFLHKANFLLRTVYPEFWWKIEDDAEPTIYLTFDDGPIPEVTEFVLEQLDKHAAQATFFCIGDNVRKHRDVLYKVLEAGHKVGNHTFNHLNGWKTEDELYLENIQKCQQQLGIETKLFRPPYGRIKKTQVAQVMENYSIVMWDVLTGDFDRNLPADVCLRKTIQYTEPGSIVVFHDSLKAWPTMRYVLPRMLAHFAERGYSFRAVQQPVYAAY</sequence>
<name>A0ABW5M5E6_9BACT</name>
<dbReference type="InterPro" id="IPR011330">
    <property type="entry name" value="Glyco_hydro/deAcase_b/a-brl"/>
</dbReference>
<evidence type="ECO:0000256" key="2">
    <source>
        <dbReference type="ARBA" id="ARBA00022801"/>
    </source>
</evidence>
<accession>A0ABW5M5E6</accession>
<keyword evidence="2 4" id="KW-0378">Hydrolase</keyword>
<dbReference type="PROSITE" id="PS51677">
    <property type="entry name" value="NODB"/>
    <property type="match status" value="1"/>
</dbReference>
<evidence type="ECO:0000256" key="1">
    <source>
        <dbReference type="ARBA" id="ARBA00022723"/>
    </source>
</evidence>
<reference evidence="5" key="1">
    <citation type="journal article" date="2019" name="Int. J. Syst. Evol. Microbiol.">
        <title>The Global Catalogue of Microorganisms (GCM) 10K type strain sequencing project: providing services to taxonomists for standard genome sequencing and annotation.</title>
        <authorList>
            <consortium name="The Broad Institute Genomics Platform"/>
            <consortium name="The Broad Institute Genome Sequencing Center for Infectious Disease"/>
            <person name="Wu L."/>
            <person name="Ma J."/>
        </authorList>
    </citation>
    <scope>NUCLEOTIDE SEQUENCE [LARGE SCALE GENOMIC DNA]</scope>
    <source>
        <strain evidence="5">KCTC 42805</strain>
    </source>
</reference>
<protein>
    <submittedName>
        <fullName evidence="4">Polysaccharide deacetylase family protein</fullName>
        <ecNumber evidence="4">3.-.-.-</ecNumber>
    </submittedName>
</protein>
<proteinExistence type="predicted"/>
<dbReference type="InterPro" id="IPR050248">
    <property type="entry name" value="Polysacc_deacetylase_ArnD"/>
</dbReference>
<dbReference type="EMBL" id="JBHULN010000009">
    <property type="protein sequence ID" value="MFD2572220.1"/>
    <property type="molecule type" value="Genomic_DNA"/>
</dbReference>
<dbReference type="GO" id="GO:0016787">
    <property type="term" value="F:hydrolase activity"/>
    <property type="evidence" value="ECO:0007669"/>
    <property type="project" value="UniProtKB-KW"/>
</dbReference>
<dbReference type="RefSeq" id="WP_381524406.1">
    <property type="nucleotide sequence ID" value="NZ_JBHULN010000009.1"/>
</dbReference>
<comment type="caution">
    <text evidence="4">The sequence shown here is derived from an EMBL/GenBank/DDBJ whole genome shotgun (WGS) entry which is preliminary data.</text>
</comment>
<keyword evidence="1" id="KW-0479">Metal-binding</keyword>
<dbReference type="Gene3D" id="3.20.20.370">
    <property type="entry name" value="Glycoside hydrolase/deacetylase"/>
    <property type="match status" value="1"/>
</dbReference>
<dbReference type="PANTHER" id="PTHR10587">
    <property type="entry name" value="GLYCOSYL TRANSFERASE-RELATED"/>
    <property type="match status" value="1"/>
</dbReference>